<dbReference type="EMBL" id="JALJOV010001853">
    <property type="protein sequence ID" value="KAK9839559.1"/>
    <property type="molecule type" value="Genomic_DNA"/>
</dbReference>
<dbReference type="GO" id="GO:0005737">
    <property type="term" value="C:cytoplasm"/>
    <property type="evidence" value="ECO:0007669"/>
    <property type="project" value="TreeGrafter"/>
</dbReference>
<dbReference type="PANTHER" id="PTHR11911">
    <property type="entry name" value="INOSINE-5-MONOPHOSPHATE DEHYDROGENASE RELATED"/>
    <property type="match status" value="1"/>
</dbReference>
<keyword evidence="5" id="KW-1185">Reference proteome</keyword>
<reference evidence="4 5" key="1">
    <citation type="journal article" date="2024" name="Nat. Commun.">
        <title>Phylogenomics reveals the evolutionary origins of lichenization in chlorophyte algae.</title>
        <authorList>
            <person name="Puginier C."/>
            <person name="Libourel C."/>
            <person name="Otte J."/>
            <person name="Skaloud P."/>
            <person name="Haon M."/>
            <person name="Grisel S."/>
            <person name="Petersen M."/>
            <person name="Berrin J.G."/>
            <person name="Delaux P.M."/>
            <person name="Dal Grande F."/>
            <person name="Keller J."/>
        </authorList>
    </citation>
    <scope>NUCLEOTIDE SEQUENCE [LARGE SCALE GENOMIC DNA]</scope>
    <source>
        <strain evidence="4 5">SAG 2523</strain>
    </source>
</reference>
<dbReference type="GO" id="GO:0003938">
    <property type="term" value="F:IMP dehydrogenase activity"/>
    <property type="evidence" value="ECO:0007669"/>
    <property type="project" value="InterPro"/>
</dbReference>
<dbReference type="Proteomes" id="UP001485043">
    <property type="component" value="Unassembled WGS sequence"/>
</dbReference>
<accession>A0AAW1S0T5</accession>
<dbReference type="InterPro" id="IPR005990">
    <property type="entry name" value="IMP_DH"/>
</dbReference>
<evidence type="ECO:0000256" key="1">
    <source>
        <dbReference type="ARBA" id="ARBA00005502"/>
    </source>
</evidence>
<proteinExistence type="inferred from homology"/>
<evidence type="ECO:0000313" key="4">
    <source>
        <dbReference type="EMBL" id="KAK9839559.1"/>
    </source>
</evidence>
<comment type="similarity">
    <text evidence="1">Belongs to the IMPDH/GMPR family.</text>
</comment>
<dbReference type="SUPFAM" id="SSF51412">
    <property type="entry name" value="Inosine monophosphate dehydrogenase (IMPDH)"/>
    <property type="match status" value="1"/>
</dbReference>
<feature type="region of interest" description="Disordered" evidence="2">
    <location>
        <begin position="1"/>
        <end position="33"/>
    </location>
</feature>
<feature type="domain" description="IMP dehydrogenase/GMP reductase" evidence="3">
    <location>
        <begin position="18"/>
        <end position="74"/>
    </location>
</feature>
<gene>
    <name evidence="4" type="ORF">WJX84_004556</name>
</gene>
<dbReference type="Gene3D" id="3.20.20.70">
    <property type="entry name" value="Aldolase class I"/>
    <property type="match status" value="1"/>
</dbReference>
<dbReference type="PANTHER" id="PTHR11911:SF111">
    <property type="entry name" value="INOSINE-5'-MONOPHOSPHATE DEHYDROGENASE"/>
    <property type="match status" value="1"/>
</dbReference>
<dbReference type="Pfam" id="PF00478">
    <property type="entry name" value="IMPDH"/>
    <property type="match status" value="1"/>
</dbReference>
<dbReference type="GO" id="GO:0006183">
    <property type="term" value="P:GTP biosynthetic process"/>
    <property type="evidence" value="ECO:0007669"/>
    <property type="project" value="TreeGrafter"/>
</dbReference>
<dbReference type="InterPro" id="IPR001093">
    <property type="entry name" value="IMP_DH_GMPRt"/>
</dbReference>
<dbReference type="AlphaFoldDB" id="A0AAW1S0T5"/>
<evidence type="ECO:0000259" key="3">
    <source>
        <dbReference type="Pfam" id="PF00478"/>
    </source>
</evidence>
<name>A0AAW1S0T5_9CHLO</name>
<sequence length="93" mass="10182">MYSENCSNQQQPTTAQPRQPGNLRVGAAVGTRDEDKRRVAALADAGVDAIILDSSQGDSVFQTAMLKHVKAHHPSRPGHLRQYRHQLASQATH</sequence>
<organism evidence="4 5">
    <name type="scientific">Apatococcus fuscideae</name>
    <dbReference type="NCBI Taxonomy" id="2026836"/>
    <lineage>
        <taxon>Eukaryota</taxon>
        <taxon>Viridiplantae</taxon>
        <taxon>Chlorophyta</taxon>
        <taxon>core chlorophytes</taxon>
        <taxon>Trebouxiophyceae</taxon>
        <taxon>Chlorellales</taxon>
        <taxon>Chlorellaceae</taxon>
        <taxon>Apatococcus</taxon>
    </lineage>
</organism>
<protein>
    <recommendedName>
        <fullName evidence="3">IMP dehydrogenase/GMP reductase domain-containing protein</fullName>
    </recommendedName>
</protein>
<evidence type="ECO:0000256" key="2">
    <source>
        <dbReference type="SAM" id="MobiDB-lite"/>
    </source>
</evidence>
<evidence type="ECO:0000313" key="5">
    <source>
        <dbReference type="Proteomes" id="UP001485043"/>
    </source>
</evidence>
<comment type="caution">
    <text evidence="4">The sequence shown here is derived from an EMBL/GenBank/DDBJ whole genome shotgun (WGS) entry which is preliminary data.</text>
</comment>
<feature type="compositionally biased region" description="Low complexity" evidence="2">
    <location>
        <begin position="9"/>
        <end position="20"/>
    </location>
</feature>
<dbReference type="InterPro" id="IPR013785">
    <property type="entry name" value="Aldolase_TIM"/>
</dbReference>